<dbReference type="KEGG" id="erz:ER308_14225"/>
<gene>
    <name evidence="3" type="ORF">ER308_14225</name>
</gene>
<organism evidence="3 4">
    <name type="scientific">Egibacter rhizosphaerae</name>
    <dbReference type="NCBI Taxonomy" id="1670831"/>
    <lineage>
        <taxon>Bacteria</taxon>
        <taxon>Bacillati</taxon>
        <taxon>Actinomycetota</taxon>
        <taxon>Nitriliruptoria</taxon>
        <taxon>Egibacterales</taxon>
        <taxon>Egibacteraceae</taxon>
        <taxon>Egibacter</taxon>
    </lineage>
</organism>
<protein>
    <submittedName>
        <fullName evidence="3">Uncharacterized protein</fullName>
    </submittedName>
</protein>
<keyword evidence="2" id="KW-0472">Membrane</keyword>
<dbReference type="InterPro" id="IPR036922">
    <property type="entry name" value="Rieske_2Fe-2S_sf"/>
</dbReference>
<dbReference type="Proteomes" id="UP000291469">
    <property type="component" value="Chromosome"/>
</dbReference>
<dbReference type="GO" id="GO:0051537">
    <property type="term" value="F:2 iron, 2 sulfur cluster binding"/>
    <property type="evidence" value="ECO:0007669"/>
    <property type="project" value="InterPro"/>
</dbReference>
<keyword evidence="2" id="KW-1133">Transmembrane helix</keyword>
<dbReference type="AlphaFoldDB" id="A0A411YH83"/>
<keyword evidence="2" id="KW-0812">Transmembrane</keyword>
<dbReference type="EMBL" id="CP036402">
    <property type="protein sequence ID" value="QBI20600.1"/>
    <property type="molecule type" value="Genomic_DNA"/>
</dbReference>
<evidence type="ECO:0000256" key="2">
    <source>
        <dbReference type="SAM" id="Phobius"/>
    </source>
</evidence>
<keyword evidence="4" id="KW-1185">Reference proteome</keyword>
<evidence type="ECO:0000313" key="4">
    <source>
        <dbReference type="Proteomes" id="UP000291469"/>
    </source>
</evidence>
<name>A0A411YH83_9ACTN</name>
<evidence type="ECO:0000313" key="3">
    <source>
        <dbReference type="EMBL" id="QBI20600.1"/>
    </source>
</evidence>
<reference evidence="3 4" key="1">
    <citation type="submission" date="2019-01" db="EMBL/GenBank/DDBJ databases">
        <title>Egibacter rhizosphaerae EGI 80759T.</title>
        <authorList>
            <person name="Chen D.-D."/>
            <person name="Tian Y."/>
            <person name="Jiao J.-Y."/>
            <person name="Zhang X.-T."/>
            <person name="Zhang Y.-G."/>
            <person name="Zhang Y."/>
            <person name="Xiao M."/>
            <person name="Shu W.-S."/>
            <person name="Li W.-J."/>
        </authorList>
    </citation>
    <scope>NUCLEOTIDE SEQUENCE [LARGE SCALE GENOMIC DNA]</scope>
    <source>
        <strain evidence="3 4">EGI 80759</strain>
    </source>
</reference>
<feature type="region of interest" description="Disordered" evidence="1">
    <location>
        <begin position="153"/>
        <end position="176"/>
    </location>
</feature>
<evidence type="ECO:0000256" key="1">
    <source>
        <dbReference type="SAM" id="MobiDB-lite"/>
    </source>
</evidence>
<sequence length="176" mass="18159">MSDPDFGPRGYLPPRAAARARKIILRGPLGLQWVVASVLTGLALVGVGIAYLTVQALPPAAPYEPVAAIDEVDPRGATTVPVGEEEEEVVLLRGGGSLRAFAAPDTAVHWCEESGRVEAADGRVWTRDGRRVGGQGASLGVLPVEVFDGDVFVDPTAPDAPEPGGDDQSPGCDAPG</sequence>
<dbReference type="SUPFAM" id="SSF50022">
    <property type="entry name" value="ISP domain"/>
    <property type="match status" value="1"/>
</dbReference>
<dbReference type="RefSeq" id="WP_131155595.1">
    <property type="nucleotide sequence ID" value="NZ_CP036402.1"/>
</dbReference>
<feature type="transmembrane region" description="Helical" evidence="2">
    <location>
        <begin position="29"/>
        <end position="52"/>
    </location>
</feature>
<proteinExistence type="predicted"/>
<dbReference type="OrthoDB" id="5243188at2"/>
<accession>A0A411YH83</accession>